<feature type="domain" description="Plastocyanin-like" evidence="14">
    <location>
        <begin position="491"/>
        <end position="583"/>
    </location>
</feature>
<evidence type="ECO:0000256" key="4">
    <source>
        <dbReference type="ARBA" id="ARBA00010609"/>
    </source>
</evidence>
<keyword evidence="12" id="KW-0472">Membrane</keyword>
<dbReference type="PANTHER" id="PTHR11709">
    <property type="entry name" value="MULTI-COPPER OXIDASE"/>
    <property type="match status" value="1"/>
</dbReference>
<dbReference type="AlphaFoldDB" id="A0A9P3GJ68"/>
<dbReference type="GO" id="GO:0005507">
    <property type="term" value="F:copper ion binding"/>
    <property type="evidence" value="ECO:0007669"/>
    <property type="project" value="InterPro"/>
</dbReference>
<evidence type="ECO:0000256" key="9">
    <source>
        <dbReference type="ARBA" id="ARBA00023008"/>
    </source>
</evidence>
<dbReference type="InterPro" id="IPR033138">
    <property type="entry name" value="Cu_oxidase_CS"/>
</dbReference>
<evidence type="ECO:0000259" key="13">
    <source>
        <dbReference type="Pfam" id="PF00394"/>
    </source>
</evidence>
<evidence type="ECO:0000256" key="11">
    <source>
        <dbReference type="ARBA" id="ARBA00023180"/>
    </source>
</evidence>
<evidence type="ECO:0000256" key="5">
    <source>
        <dbReference type="ARBA" id="ARBA00012297"/>
    </source>
</evidence>
<dbReference type="Proteomes" id="UP000703269">
    <property type="component" value="Unassembled WGS sequence"/>
</dbReference>
<accession>A0A9P3GJ68</accession>
<dbReference type="PANTHER" id="PTHR11709:SF511">
    <property type="entry name" value="LACCASE"/>
    <property type="match status" value="1"/>
</dbReference>
<dbReference type="InterPro" id="IPR002355">
    <property type="entry name" value="Cu_oxidase_Cu_BS"/>
</dbReference>
<evidence type="ECO:0000313" key="17">
    <source>
        <dbReference type="Proteomes" id="UP000703269"/>
    </source>
</evidence>
<keyword evidence="11" id="KW-0325">Glycoprotein</keyword>
<keyword evidence="12" id="KW-0812">Transmembrane</keyword>
<dbReference type="InterPro" id="IPR045087">
    <property type="entry name" value="Cu-oxidase_fam"/>
</dbReference>
<keyword evidence="6" id="KW-0964">Secreted</keyword>
<dbReference type="CDD" id="cd13910">
    <property type="entry name" value="CuRO_3_MCO_like_4"/>
    <property type="match status" value="1"/>
</dbReference>
<dbReference type="PROSITE" id="PS00079">
    <property type="entry name" value="MULTICOPPER_OXIDASE1"/>
    <property type="match status" value="1"/>
</dbReference>
<dbReference type="Pfam" id="PF07731">
    <property type="entry name" value="Cu-oxidase_2"/>
    <property type="match status" value="1"/>
</dbReference>
<evidence type="ECO:0000256" key="6">
    <source>
        <dbReference type="ARBA" id="ARBA00022525"/>
    </source>
</evidence>
<dbReference type="GO" id="GO:0005576">
    <property type="term" value="C:extracellular region"/>
    <property type="evidence" value="ECO:0007669"/>
    <property type="project" value="UniProtKB-SubCell"/>
</dbReference>
<comment type="catalytic activity">
    <reaction evidence="1">
        <text>4 hydroquinone + O2 = 4 benzosemiquinone + 2 H2O</text>
        <dbReference type="Rhea" id="RHEA:11276"/>
        <dbReference type="ChEBI" id="CHEBI:15377"/>
        <dbReference type="ChEBI" id="CHEBI:15379"/>
        <dbReference type="ChEBI" id="CHEBI:17594"/>
        <dbReference type="ChEBI" id="CHEBI:17977"/>
        <dbReference type="EC" id="1.10.3.2"/>
    </reaction>
</comment>
<dbReference type="Gene3D" id="2.60.40.420">
    <property type="entry name" value="Cupredoxins - blue copper proteins"/>
    <property type="match status" value="3"/>
</dbReference>
<keyword evidence="9" id="KW-0186">Copper</keyword>
<dbReference type="InterPro" id="IPR008972">
    <property type="entry name" value="Cupredoxin"/>
</dbReference>
<comment type="cofactor">
    <cofactor evidence="2">
        <name>Cu cation</name>
        <dbReference type="ChEBI" id="CHEBI:23378"/>
    </cofactor>
</comment>
<dbReference type="InterPro" id="IPR001117">
    <property type="entry name" value="Cu-oxidase_2nd"/>
</dbReference>
<dbReference type="PROSITE" id="PS00080">
    <property type="entry name" value="MULTICOPPER_OXIDASE2"/>
    <property type="match status" value="1"/>
</dbReference>
<protein>
    <recommendedName>
        <fullName evidence="5">laccase</fullName>
        <ecNumber evidence="5">1.10.3.2</ecNumber>
    </recommendedName>
</protein>
<dbReference type="EMBL" id="BPQB01000056">
    <property type="protein sequence ID" value="GJE96110.1"/>
    <property type="molecule type" value="Genomic_DNA"/>
</dbReference>
<proteinExistence type="inferred from homology"/>
<evidence type="ECO:0000256" key="1">
    <source>
        <dbReference type="ARBA" id="ARBA00000349"/>
    </source>
</evidence>
<dbReference type="CDD" id="cd13857">
    <property type="entry name" value="CuRO_1_Diphenol_Ox"/>
    <property type="match status" value="1"/>
</dbReference>
<reference evidence="16 17" key="1">
    <citation type="submission" date="2021-08" db="EMBL/GenBank/DDBJ databases">
        <title>Draft Genome Sequence of Phanerochaete sordida strain YK-624.</title>
        <authorList>
            <person name="Mori T."/>
            <person name="Dohra H."/>
            <person name="Suzuki T."/>
            <person name="Kawagishi H."/>
            <person name="Hirai H."/>
        </authorList>
    </citation>
    <scope>NUCLEOTIDE SEQUENCE [LARGE SCALE GENOMIC DNA]</scope>
    <source>
        <strain evidence="16 17">YK-624</strain>
    </source>
</reference>
<name>A0A9P3GJ68_9APHY</name>
<evidence type="ECO:0000313" key="16">
    <source>
        <dbReference type="EMBL" id="GJE96110.1"/>
    </source>
</evidence>
<organism evidence="16 17">
    <name type="scientific">Phanerochaete sordida</name>
    <dbReference type="NCBI Taxonomy" id="48140"/>
    <lineage>
        <taxon>Eukaryota</taxon>
        <taxon>Fungi</taxon>
        <taxon>Dikarya</taxon>
        <taxon>Basidiomycota</taxon>
        <taxon>Agaricomycotina</taxon>
        <taxon>Agaricomycetes</taxon>
        <taxon>Polyporales</taxon>
        <taxon>Phanerochaetaceae</taxon>
        <taxon>Phanerochaete</taxon>
    </lineage>
</organism>
<feature type="domain" description="Plastocyanin-like" evidence="15">
    <location>
        <begin position="109"/>
        <end position="219"/>
    </location>
</feature>
<feature type="transmembrane region" description="Helical" evidence="12">
    <location>
        <begin position="46"/>
        <end position="67"/>
    </location>
</feature>
<dbReference type="SUPFAM" id="SSF49503">
    <property type="entry name" value="Cupredoxins"/>
    <property type="match status" value="3"/>
</dbReference>
<evidence type="ECO:0000256" key="3">
    <source>
        <dbReference type="ARBA" id="ARBA00004613"/>
    </source>
</evidence>
<evidence type="ECO:0000259" key="14">
    <source>
        <dbReference type="Pfam" id="PF07731"/>
    </source>
</evidence>
<evidence type="ECO:0000256" key="12">
    <source>
        <dbReference type="SAM" id="Phobius"/>
    </source>
</evidence>
<keyword evidence="7" id="KW-0479">Metal-binding</keyword>
<evidence type="ECO:0000259" key="15">
    <source>
        <dbReference type="Pfam" id="PF07732"/>
    </source>
</evidence>
<dbReference type="InterPro" id="IPR011706">
    <property type="entry name" value="Cu-oxidase_C"/>
</dbReference>
<dbReference type="Pfam" id="PF07732">
    <property type="entry name" value="Cu-oxidase_3"/>
    <property type="match status" value="1"/>
</dbReference>
<comment type="caution">
    <text evidence="16">The sequence shown here is derived from an EMBL/GenBank/DDBJ whole genome shotgun (WGS) entry which is preliminary data.</text>
</comment>
<dbReference type="EC" id="1.10.3.2" evidence="5"/>
<dbReference type="InterPro" id="IPR011707">
    <property type="entry name" value="Cu-oxidase-like_N"/>
</dbReference>
<evidence type="ECO:0000256" key="10">
    <source>
        <dbReference type="ARBA" id="ARBA00023157"/>
    </source>
</evidence>
<feature type="domain" description="Plastocyanin-like" evidence="13">
    <location>
        <begin position="230"/>
        <end position="365"/>
    </location>
</feature>
<gene>
    <name evidence="16" type="ORF">PsYK624_123030</name>
</gene>
<evidence type="ECO:0000256" key="7">
    <source>
        <dbReference type="ARBA" id="ARBA00022723"/>
    </source>
</evidence>
<dbReference type="GO" id="GO:0052716">
    <property type="term" value="F:hydroquinone:oxygen oxidoreductase activity"/>
    <property type="evidence" value="ECO:0007669"/>
    <property type="project" value="UniProtKB-EC"/>
</dbReference>
<comment type="similarity">
    <text evidence="4">Belongs to the multicopper oxidase family.</text>
</comment>
<keyword evidence="10" id="KW-1015">Disulfide bond</keyword>
<keyword evidence="17" id="KW-1185">Reference proteome</keyword>
<dbReference type="OrthoDB" id="2121828at2759"/>
<keyword evidence="12" id="KW-1133">Transmembrane helix</keyword>
<evidence type="ECO:0000256" key="8">
    <source>
        <dbReference type="ARBA" id="ARBA00023002"/>
    </source>
</evidence>
<comment type="subcellular location">
    <subcellularLocation>
        <location evidence="3">Secreted</location>
    </subcellularLocation>
</comment>
<keyword evidence="8" id="KW-0560">Oxidoreductase</keyword>
<dbReference type="Pfam" id="PF00394">
    <property type="entry name" value="Cu-oxidase"/>
    <property type="match status" value="1"/>
</dbReference>
<dbReference type="CDD" id="cd13886">
    <property type="entry name" value="CuRO_2_MCO_like_1"/>
    <property type="match status" value="1"/>
</dbReference>
<sequence>MPADHAEEIALEEKVALLEPDADVLRDADSDDVDLRPPRRRRRLPWLLALGVALALALALALGYWVAHPRGPELPTRLQPSRHENFVLDGLRGQPPQTREYDFVVSQVEGAPDGVRKPMLVVNGVYPGPTIEANQHDRIVVKVTNMLENRTTIHWHGLFQNGTNYYDGTGAITECGIPPGQSLTYNFTLGEFSGTTWWHAHSTQYTDGITGALIVHPSEPAPPSIPAWDEDLVIQVSDLYHIFSPVLLKRYLSPWGVDGVPGDEPVPDSGTLNGLGQWAGAGSYFNFTLAPHTTYRLRLLNTGSFASIRVSVDAHAVTLIEADGTLVQPHDVAGVTLAVAQRCSVLLRTADAGAFWVRAEMQRDMFKYDLPGQNRDIRGVIRYGNEVDPDALPAETDDPGVSGLGDADTDALVPAVPGDAPAPTRLYKLRVSLQLHDSLVMLGFMNTTSWEPLRATTTLLRAREAALAGAVYGGEGGSLQDGEQFLLTEDSVQVVDLVIDNIDDGDHPFHLHGHRPWIVGSGAGRYIGQPLNGTNALRRDTVLIKAYHWTALRFVTDNPGMWAFHCHLAWHMAAGMLMQVNSLPSRTAALDIPQAIVDQCQTEVGGAGARR</sequence>
<evidence type="ECO:0000256" key="2">
    <source>
        <dbReference type="ARBA" id="ARBA00001935"/>
    </source>
</evidence>